<evidence type="ECO:0000313" key="3">
    <source>
        <dbReference type="Proteomes" id="UP001327560"/>
    </source>
</evidence>
<reference evidence="2 3" key="1">
    <citation type="submission" date="2023-10" db="EMBL/GenBank/DDBJ databases">
        <title>Chromosome-scale genome assembly provides insights into flower coloration mechanisms of Canna indica.</title>
        <authorList>
            <person name="Li C."/>
        </authorList>
    </citation>
    <scope>NUCLEOTIDE SEQUENCE [LARGE SCALE GENOMIC DNA]</scope>
    <source>
        <tissue evidence="2">Flower</tissue>
    </source>
</reference>
<name>A0AAQ3K8E7_9LILI</name>
<evidence type="ECO:0000313" key="2">
    <source>
        <dbReference type="EMBL" id="WOL03124.1"/>
    </source>
</evidence>
<proteinExistence type="predicted"/>
<dbReference type="PANTHER" id="PTHR35986:SF1">
    <property type="entry name" value="OS10G0430800 PROTEIN"/>
    <property type="match status" value="1"/>
</dbReference>
<gene>
    <name evidence="2" type="ORF">Cni_G11844</name>
</gene>
<feature type="region of interest" description="Disordered" evidence="1">
    <location>
        <begin position="122"/>
        <end position="142"/>
    </location>
</feature>
<keyword evidence="3" id="KW-1185">Reference proteome</keyword>
<organism evidence="2 3">
    <name type="scientific">Canna indica</name>
    <name type="common">Indian-shot</name>
    <dbReference type="NCBI Taxonomy" id="4628"/>
    <lineage>
        <taxon>Eukaryota</taxon>
        <taxon>Viridiplantae</taxon>
        <taxon>Streptophyta</taxon>
        <taxon>Embryophyta</taxon>
        <taxon>Tracheophyta</taxon>
        <taxon>Spermatophyta</taxon>
        <taxon>Magnoliopsida</taxon>
        <taxon>Liliopsida</taxon>
        <taxon>Zingiberales</taxon>
        <taxon>Cannaceae</taxon>
        <taxon>Canna</taxon>
    </lineage>
</organism>
<dbReference type="EMBL" id="CP136893">
    <property type="protein sequence ID" value="WOL03124.1"/>
    <property type="molecule type" value="Genomic_DNA"/>
</dbReference>
<sequence>MCISSALIFGYWGRNRALSECVDQIITIDGSRIQNELATIILSKHENNTSLMKLVSKHYYSEWVYNDLNQDKPILRWRPRDAYGDNTDAFKKTELENSSNDNKRNVYVDSTVASKKIELENSSNGNKRNICPNQSTVSTLPR</sequence>
<dbReference type="AlphaFoldDB" id="A0AAQ3K8E7"/>
<dbReference type="PANTHER" id="PTHR35986">
    <property type="entry name" value="EXPRESSED PROTEIN"/>
    <property type="match status" value="1"/>
</dbReference>
<accession>A0AAQ3K8E7</accession>
<protein>
    <submittedName>
        <fullName evidence="2">Uncharacterized protein</fullName>
    </submittedName>
</protein>
<dbReference type="Proteomes" id="UP001327560">
    <property type="component" value="Chromosome 4"/>
</dbReference>
<evidence type="ECO:0000256" key="1">
    <source>
        <dbReference type="SAM" id="MobiDB-lite"/>
    </source>
</evidence>